<dbReference type="EMBL" id="MU154655">
    <property type="protein sequence ID" value="KAF9489929.1"/>
    <property type="molecule type" value="Genomic_DNA"/>
</dbReference>
<dbReference type="InterPro" id="IPR027417">
    <property type="entry name" value="P-loop_NTPase"/>
</dbReference>
<dbReference type="InterPro" id="IPR005662">
    <property type="entry name" value="GTPase_Era-like"/>
</dbReference>
<organism evidence="2 3">
    <name type="scientific">Pleurotus eryngii</name>
    <name type="common">Boletus of the steppes</name>
    <dbReference type="NCBI Taxonomy" id="5323"/>
    <lineage>
        <taxon>Eukaryota</taxon>
        <taxon>Fungi</taxon>
        <taxon>Dikarya</taxon>
        <taxon>Basidiomycota</taxon>
        <taxon>Agaricomycotina</taxon>
        <taxon>Agaricomycetes</taxon>
        <taxon>Agaricomycetidae</taxon>
        <taxon>Agaricales</taxon>
        <taxon>Pleurotineae</taxon>
        <taxon>Pleurotaceae</taxon>
        <taxon>Pleurotus</taxon>
    </lineage>
</organism>
<name>A0A9P5ZPC0_PLEER</name>
<dbReference type="GO" id="GO:0000028">
    <property type="term" value="P:ribosomal small subunit assembly"/>
    <property type="evidence" value="ECO:0007669"/>
    <property type="project" value="TreeGrafter"/>
</dbReference>
<gene>
    <name evidence="2" type="ORF">BDN71DRAFT_1511724</name>
</gene>
<sequence>MKIPILRNNNKSLGDEPATARAVEAVVIVMGLTGSGKSTFINAAAQDVNAIPVGHGLESTTREVLAATIIDPRDGSGKILLVEAPAFNYEMQTIRNSERQLVRWLEDTSYSFQRDALRVLYLGKISDPRITISPFVHLGMLERVLGKNFNQKVHLATTMWARAPLSTLTKAEQREKELQTTQWQSWLNSGSRYHRFDGTYQSAWSIIEDVIKPAAPDVPNVPNSYLQRNRFSRVLNLFTRSRSTTYMAREGGDELYIAIVGFSGSGKSSFINALSGGEGCQVGHGLDPCTHTVTTVNIFDPKRCDRPLVFIDTPGLDDHVSPDPGGFCGMEQQLSVKKDILSCIIYLHRIEVNRMVPTQLSALLRKIRASSLCRKNVLPTSLFVTTMWDEVGEEKGNYQFNLLRSHVPTALQIVRHDTCREPAWALLEDVIRKANAEFAAEVAAGVARLIHHLRSDDPINSDAPQLEDLAEQLAKCLGELRGSSLNPDEWSTRADRYNLLRAQFHTKLTELRAKGYGRMISEHVWRRAKIQL</sequence>
<dbReference type="PANTHER" id="PTHR42698:SF1">
    <property type="entry name" value="GTPASE ERA, MITOCHONDRIAL"/>
    <property type="match status" value="1"/>
</dbReference>
<evidence type="ECO:0000313" key="2">
    <source>
        <dbReference type="EMBL" id="KAF9489929.1"/>
    </source>
</evidence>
<dbReference type="GO" id="GO:0019843">
    <property type="term" value="F:rRNA binding"/>
    <property type="evidence" value="ECO:0007669"/>
    <property type="project" value="TreeGrafter"/>
</dbReference>
<dbReference type="OrthoDB" id="2130433at2759"/>
<dbReference type="AlphaFoldDB" id="A0A9P5ZPC0"/>
<proteinExistence type="predicted"/>
<feature type="domain" description="G" evidence="1">
    <location>
        <begin position="257"/>
        <end position="348"/>
    </location>
</feature>
<dbReference type="SUPFAM" id="SSF52540">
    <property type="entry name" value="P-loop containing nucleoside triphosphate hydrolases"/>
    <property type="match status" value="2"/>
</dbReference>
<evidence type="ECO:0000313" key="3">
    <source>
        <dbReference type="Proteomes" id="UP000807025"/>
    </source>
</evidence>
<dbReference type="GO" id="GO:0005525">
    <property type="term" value="F:GTP binding"/>
    <property type="evidence" value="ECO:0007669"/>
    <property type="project" value="InterPro"/>
</dbReference>
<dbReference type="InterPro" id="IPR006073">
    <property type="entry name" value="GTP-bd"/>
</dbReference>
<dbReference type="CDD" id="cd00882">
    <property type="entry name" value="Ras_like_GTPase"/>
    <property type="match status" value="1"/>
</dbReference>
<dbReference type="PANTHER" id="PTHR42698">
    <property type="entry name" value="GTPASE ERA"/>
    <property type="match status" value="1"/>
</dbReference>
<reference evidence="2" key="1">
    <citation type="submission" date="2020-11" db="EMBL/GenBank/DDBJ databases">
        <authorList>
            <consortium name="DOE Joint Genome Institute"/>
            <person name="Ahrendt S."/>
            <person name="Riley R."/>
            <person name="Andreopoulos W."/>
            <person name="Labutti K."/>
            <person name="Pangilinan J."/>
            <person name="Ruiz-Duenas F.J."/>
            <person name="Barrasa J.M."/>
            <person name="Sanchez-Garcia M."/>
            <person name="Camarero S."/>
            <person name="Miyauchi S."/>
            <person name="Serrano A."/>
            <person name="Linde D."/>
            <person name="Babiker R."/>
            <person name="Drula E."/>
            <person name="Ayuso-Fernandez I."/>
            <person name="Pacheco R."/>
            <person name="Padilla G."/>
            <person name="Ferreira P."/>
            <person name="Barriuso J."/>
            <person name="Kellner H."/>
            <person name="Castanera R."/>
            <person name="Alfaro M."/>
            <person name="Ramirez L."/>
            <person name="Pisabarro A.G."/>
            <person name="Kuo A."/>
            <person name="Tritt A."/>
            <person name="Lipzen A."/>
            <person name="He G."/>
            <person name="Yan M."/>
            <person name="Ng V."/>
            <person name="Cullen D."/>
            <person name="Martin F."/>
            <person name="Rosso M.-N."/>
            <person name="Henrissat B."/>
            <person name="Hibbett D."/>
            <person name="Martinez A.T."/>
            <person name="Grigoriev I.V."/>
        </authorList>
    </citation>
    <scope>NUCLEOTIDE SEQUENCE</scope>
    <source>
        <strain evidence="2">ATCC 90797</strain>
    </source>
</reference>
<dbReference type="Gene3D" id="3.40.50.300">
    <property type="entry name" value="P-loop containing nucleotide triphosphate hydrolases"/>
    <property type="match status" value="2"/>
</dbReference>
<dbReference type="Proteomes" id="UP000807025">
    <property type="component" value="Unassembled WGS sequence"/>
</dbReference>
<keyword evidence="3" id="KW-1185">Reference proteome</keyword>
<comment type="caution">
    <text evidence="2">The sequence shown here is derived from an EMBL/GenBank/DDBJ whole genome shotgun (WGS) entry which is preliminary data.</text>
</comment>
<protein>
    <recommendedName>
        <fullName evidence="1">G domain-containing protein</fullName>
    </recommendedName>
</protein>
<dbReference type="Pfam" id="PF01926">
    <property type="entry name" value="MMR_HSR1"/>
    <property type="match status" value="1"/>
</dbReference>
<dbReference type="GO" id="GO:0043024">
    <property type="term" value="F:ribosomal small subunit binding"/>
    <property type="evidence" value="ECO:0007669"/>
    <property type="project" value="TreeGrafter"/>
</dbReference>
<evidence type="ECO:0000259" key="1">
    <source>
        <dbReference type="Pfam" id="PF01926"/>
    </source>
</evidence>
<dbReference type="PRINTS" id="PR00326">
    <property type="entry name" value="GTP1OBG"/>
</dbReference>
<accession>A0A9P5ZPC0</accession>